<gene>
    <name evidence="1" type="ORF">VP01_2036g4</name>
</gene>
<keyword evidence="2" id="KW-1185">Reference proteome</keyword>
<dbReference type="EMBL" id="LAVV01006878">
    <property type="protein sequence ID" value="KNZ57943.1"/>
    <property type="molecule type" value="Genomic_DNA"/>
</dbReference>
<proteinExistence type="predicted"/>
<reference evidence="1 2" key="1">
    <citation type="submission" date="2015-08" db="EMBL/GenBank/DDBJ databases">
        <title>Next Generation Sequencing and Analysis of the Genome of Puccinia sorghi L Schw, the Causal Agent of Maize Common Rust.</title>
        <authorList>
            <person name="Rochi L."/>
            <person name="Burguener G."/>
            <person name="Darino M."/>
            <person name="Turjanski A."/>
            <person name="Kreff E."/>
            <person name="Dieguez M.J."/>
            <person name="Sacco F."/>
        </authorList>
    </citation>
    <scope>NUCLEOTIDE SEQUENCE [LARGE SCALE GENOMIC DNA]</scope>
    <source>
        <strain evidence="1 2">RO10H11247</strain>
    </source>
</reference>
<evidence type="ECO:0000313" key="2">
    <source>
        <dbReference type="Proteomes" id="UP000037035"/>
    </source>
</evidence>
<dbReference type="VEuPathDB" id="FungiDB:VP01_2036g4"/>
<sequence>MQLANGFSNKAYQYALGDANEFTPHNFAELMKKKIPPKFVGKTPEPQPYEEYLNVLNDYNRASQTVRKAWMALATIDIEGTAGEAKVVEELGTVLANVDPKMMSKFQSESQAAANGIERTKYPLPQKPASYLKDFKNKNYQYSSFPRARAIQLNEDIPKVPVDSDFSTVEEVIHALPPDLDLTTELYRYSLIKDFEDILLDNVRPNAEKILQTAAKQQIEESLKTPSLLEKSINSYISKLGEDDYVRFFGEPPASVYTKLAKSATPKEKILHALENYENLLHEADYNKLREASTSSDPRINFKRALNLIKQAQERQEPKLDSYIKILKEFEGQALNQRGTNYPYLDELFHRHMIDDATYAKLNSPEMNPTAFHDVLGTRPQFTKTLMDQFRKRLEAESLEQVAQNNLPDAAITHLTHSYFEQLDSQAKKFYLTTNAFTKPNSMKFGEAIRVYDESSLRKLHSLPPDSDLVAKSLVEAHLPEAPPADELEVFLNEVHLTGHSPRNYEVDHPILKDNQFPSIDFRLREFFEKPLLKDDARLIGTRYAHMSDAARQSLNAAANALFQDYEKLIEAAKSGDNLKKKIAVLEGQLREDIPPMLEIMSFIEHNKKIGNVLGG</sequence>
<comment type="caution">
    <text evidence="1">The sequence shown here is derived from an EMBL/GenBank/DDBJ whole genome shotgun (WGS) entry which is preliminary data.</text>
</comment>
<accession>A0A0L6VB31</accession>
<evidence type="ECO:0000313" key="1">
    <source>
        <dbReference type="EMBL" id="KNZ57943.1"/>
    </source>
</evidence>
<dbReference type="STRING" id="27349.A0A0L6VB31"/>
<name>A0A0L6VB31_9BASI</name>
<dbReference type="OrthoDB" id="2497888at2759"/>
<protein>
    <submittedName>
        <fullName evidence="1">Uncharacterized protein</fullName>
    </submittedName>
</protein>
<organism evidence="1 2">
    <name type="scientific">Puccinia sorghi</name>
    <dbReference type="NCBI Taxonomy" id="27349"/>
    <lineage>
        <taxon>Eukaryota</taxon>
        <taxon>Fungi</taxon>
        <taxon>Dikarya</taxon>
        <taxon>Basidiomycota</taxon>
        <taxon>Pucciniomycotina</taxon>
        <taxon>Pucciniomycetes</taxon>
        <taxon>Pucciniales</taxon>
        <taxon>Pucciniaceae</taxon>
        <taxon>Puccinia</taxon>
    </lineage>
</organism>
<dbReference type="Proteomes" id="UP000037035">
    <property type="component" value="Unassembled WGS sequence"/>
</dbReference>
<dbReference type="AlphaFoldDB" id="A0A0L6VB31"/>